<comment type="caution">
    <text evidence="8">The sequence shown here is derived from an EMBL/GenBank/DDBJ whole genome shotgun (WGS) entry which is preliminary data.</text>
</comment>
<dbReference type="GO" id="GO:0071944">
    <property type="term" value="C:cell periphery"/>
    <property type="evidence" value="ECO:0007669"/>
    <property type="project" value="UniProtKB-ARBA"/>
</dbReference>
<gene>
    <name evidence="8" type="ORF">MIND_00954500</name>
</gene>
<evidence type="ECO:0000313" key="8">
    <source>
        <dbReference type="EMBL" id="KAF7297214.1"/>
    </source>
</evidence>
<dbReference type="GO" id="GO:0016020">
    <property type="term" value="C:membrane"/>
    <property type="evidence" value="ECO:0007669"/>
    <property type="project" value="UniProtKB-SubCell"/>
</dbReference>
<feature type="compositionally biased region" description="Low complexity" evidence="5">
    <location>
        <begin position="203"/>
        <end position="231"/>
    </location>
</feature>
<accession>A0A8H6SD31</accession>
<feature type="transmembrane region" description="Helical" evidence="6">
    <location>
        <begin position="277"/>
        <end position="298"/>
    </location>
</feature>
<feature type="region of interest" description="Disordered" evidence="5">
    <location>
        <begin position="182"/>
        <end position="270"/>
    </location>
</feature>
<dbReference type="InterPro" id="IPR051694">
    <property type="entry name" value="Immunoregulatory_rcpt-like"/>
</dbReference>
<keyword evidence="9" id="KW-1185">Reference proteome</keyword>
<evidence type="ECO:0000256" key="5">
    <source>
        <dbReference type="SAM" id="MobiDB-lite"/>
    </source>
</evidence>
<evidence type="ECO:0000256" key="7">
    <source>
        <dbReference type="SAM" id="SignalP"/>
    </source>
</evidence>
<organism evidence="8 9">
    <name type="scientific">Mycena indigotica</name>
    <dbReference type="NCBI Taxonomy" id="2126181"/>
    <lineage>
        <taxon>Eukaryota</taxon>
        <taxon>Fungi</taxon>
        <taxon>Dikarya</taxon>
        <taxon>Basidiomycota</taxon>
        <taxon>Agaricomycotina</taxon>
        <taxon>Agaricomycetes</taxon>
        <taxon>Agaricomycetidae</taxon>
        <taxon>Agaricales</taxon>
        <taxon>Marasmiineae</taxon>
        <taxon>Mycenaceae</taxon>
        <taxon>Mycena</taxon>
    </lineage>
</organism>
<dbReference type="GeneID" id="59348677"/>
<feature type="signal peptide" evidence="7">
    <location>
        <begin position="1"/>
        <end position="29"/>
    </location>
</feature>
<dbReference type="PANTHER" id="PTHR15549">
    <property type="entry name" value="PAIRED IMMUNOGLOBULIN-LIKE TYPE 2 RECEPTOR"/>
    <property type="match status" value="1"/>
</dbReference>
<keyword evidence="7" id="KW-0732">Signal</keyword>
<feature type="region of interest" description="Disordered" evidence="5">
    <location>
        <begin position="382"/>
        <end position="405"/>
    </location>
</feature>
<reference evidence="8" key="1">
    <citation type="submission" date="2020-05" db="EMBL/GenBank/DDBJ databases">
        <title>Mycena genomes resolve the evolution of fungal bioluminescence.</title>
        <authorList>
            <person name="Tsai I.J."/>
        </authorList>
    </citation>
    <scope>NUCLEOTIDE SEQUENCE</scope>
    <source>
        <strain evidence="8">171206Taipei</strain>
    </source>
</reference>
<keyword evidence="2 6" id="KW-0812">Transmembrane</keyword>
<name>A0A8H6SD31_9AGAR</name>
<evidence type="ECO:0000313" key="9">
    <source>
        <dbReference type="Proteomes" id="UP000636479"/>
    </source>
</evidence>
<feature type="chain" id="PRO_5034172496" evidence="7">
    <location>
        <begin position="30"/>
        <end position="505"/>
    </location>
</feature>
<feature type="compositionally biased region" description="Polar residues" evidence="5">
    <location>
        <begin position="190"/>
        <end position="202"/>
    </location>
</feature>
<dbReference type="AlphaFoldDB" id="A0A8H6SD31"/>
<feature type="compositionally biased region" description="Polar residues" evidence="5">
    <location>
        <begin position="232"/>
        <end position="270"/>
    </location>
</feature>
<dbReference type="Proteomes" id="UP000636479">
    <property type="component" value="Unassembled WGS sequence"/>
</dbReference>
<keyword evidence="3 6" id="KW-1133">Transmembrane helix</keyword>
<comment type="subcellular location">
    <subcellularLocation>
        <location evidence="1">Membrane</location>
        <topology evidence="1">Single-pass membrane protein</topology>
    </subcellularLocation>
</comment>
<feature type="compositionally biased region" description="Low complexity" evidence="5">
    <location>
        <begin position="382"/>
        <end position="391"/>
    </location>
</feature>
<evidence type="ECO:0000256" key="6">
    <source>
        <dbReference type="SAM" id="Phobius"/>
    </source>
</evidence>
<keyword evidence="4 6" id="KW-0472">Membrane</keyword>
<evidence type="ECO:0000256" key="2">
    <source>
        <dbReference type="ARBA" id="ARBA00022692"/>
    </source>
</evidence>
<protein>
    <submittedName>
        <fullName evidence="8">Uncharacterized protein</fullName>
    </submittedName>
</protein>
<dbReference type="OrthoDB" id="3063542at2759"/>
<sequence length="505" mass="53710">MGHLRSFIDILSLSFLLPLLLAVVPSVNGALTNSTIDDTSSQFTFTGSWTATSASNPCNFCASKPDASQTFQQSWHDGNYRDGASQRTGGSFTFTGSAVYIYGIDQVKTQPNIVFTLGNQRSTHHYTGSQSFAYNALFFSATGLDPSSTHTVTWDFEINPSTGVGVQAALFDYAIVTSGSVDVIPKPPTSEVNTSVNPSKSQSSHNTPSSDSKTSSGLLSSSPSALAIKSTNPSDTKSLLTAPSASSVSDTNSNALNTSAPEPQSAASSNRSNVGTIIGAIIAVLVCIVLAILFLLLCRRRRQRMRAQVDAERAAAGLPPLALPEPNMRRIRAGNYTLQPFVDDRPSAGSAFAATPTLTSTAQMSSIHTNVLQGDLRPLRAGTSTTASSSGHDLPPAFADPANASTQYPPEKLAMEGYTGRAEANASVTRQPSQMAQSDYFSSDKHRPTTAFEIDGGDRSTILSLTSPSTYTSARERYLEERLATLEAHVANYLPPPYEHAETRQ</sequence>
<proteinExistence type="predicted"/>
<dbReference type="RefSeq" id="XP_037217573.1">
    <property type="nucleotide sequence ID" value="XM_037366161.1"/>
</dbReference>
<evidence type="ECO:0000256" key="3">
    <source>
        <dbReference type="ARBA" id="ARBA00022989"/>
    </source>
</evidence>
<evidence type="ECO:0000256" key="4">
    <source>
        <dbReference type="ARBA" id="ARBA00023136"/>
    </source>
</evidence>
<evidence type="ECO:0000256" key="1">
    <source>
        <dbReference type="ARBA" id="ARBA00004167"/>
    </source>
</evidence>
<dbReference type="EMBL" id="JACAZF010000008">
    <property type="protein sequence ID" value="KAF7297214.1"/>
    <property type="molecule type" value="Genomic_DNA"/>
</dbReference>